<dbReference type="InterPro" id="IPR036397">
    <property type="entry name" value="RNaseH_sf"/>
</dbReference>
<dbReference type="GO" id="GO:0006310">
    <property type="term" value="P:DNA recombination"/>
    <property type="evidence" value="ECO:0007669"/>
    <property type="project" value="UniProtKB-KW"/>
</dbReference>
<dbReference type="GO" id="GO:0004803">
    <property type="term" value="F:transposase activity"/>
    <property type="evidence" value="ECO:0007669"/>
    <property type="project" value="TreeGrafter"/>
</dbReference>
<dbReference type="PANTHER" id="PTHR10948">
    <property type="entry name" value="TRANSPOSASE"/>
    <property type="match status" value="1"/>
</dbReference>
<sequence>MGRKFKHLTYSDRLTIERMLLQNKFSKQDIADAIGCSLRTIYYEIKRATYVHTNTDLTTEIRYSPEIAHANYRDALKAKGRTPKLVRNLEFKKYVETMIVQYKYSPEAVLLGIKEDGLYFDEMVFSHTTLYTGIKRGYFENLSMVDLPRHGKSNKRKKKKVVQKRIAPGTSIEKRDRIVLGRETFGNWEMDSVVGKSTNRKTALALTERKTRYEIIEVLKSHTADEVAKALNRIEKRLGARFYLVFKTITVDNGSEFKDFEGLEKAINRVGKRTKVYYCHARAPQERGSNENANLLIRRWLPKGADFDKILTRDKVKTVEEWINFYPRRLFKGKCSYVLFEEELAKLR</sequence>
<dbReference type="GO" id="GO:0003676">
    <property type="term" value="F:nucleic acid binding"/>
    <property type="evidence" value="ECO:0007669"/>
    <property type="project" value="InterPro"/>
</dbReference>
<comment type="caution">
    <text evidence="3">The sequence shown here is derived from an EMBL/GenBank/DDBJ whole genome shotgun (WGS) entry which is preliminary data.</text>
</comment>
<evidence type="ECO:0000259" key="2">
    <source>
        <dbReference type="PROSITE" id="PS50994"/>
    </source>
</evidence>
<dbReference type="GO" id="GO:0032196">
    <property type="term" value="P:transposition"/>
    <property type="evidence" value="ECO:0007669"/>
    <property type="project" value="TreeGrafter"/>
</dbReference>
<dbReference type="InterPro" id="IPR012337">
    <property type="entry name" value="RNaseH-like_sf"/>
</dbReference>
<evidence type="ECO:0000313" key="4">
    <source>
        <dbReference type="Proteomes" id="UP000022645"/>
    </source>
</evidence>
<dbReference type="NCBIfam" id="NF033563">
    <property type="entry name" value="transpos_IS30"/>
    <property type="match status" value="1"/>
</dbReference>
<accession>X8IQ05</accession>
<dbReference type="AlphaFoldDB" id="X8IQ05"/>
<dbReference type="GO" id="GO:0015074">
    <property type="term" value="P:DNA integration"/>
    <property type="evidence" value="ECO:0007669"/>
    <property type="project" value="InterPro"/>
</dbReference>
<dbReference type="InterPro" id="IPR001584">
    <property type="entry name" value="Integrase_cat-core"/>
</dbReference>
<dbReference type="InterPro" id="IPR053392">
    <property type="entry name" value="Transposase_IS30-like"/>
</dbReference>
<dbReference type="GO" id="GO:0005829">
    <property type="term" value="C:cytosol"/>
    <property type="evidence" value="ECO:0007669"/>
    <property type="project" value="TreeGrafter"/>
</dbReference>
<keyword evidence="1" id="KW-0233">DNA recombination</keyword>
<dbReference type="EMBL" id="JALU01000024">
    <property type="protein sequence ID" value="EUC51712.1"/>
    <property type="molecule type" value="Genomic_DNA"/>
</dbReference>
<dbReference type="InterPro" id="IPR025246">
    <property type="entry name" value="IS30-like_HTH"/>
</dbReference>
<dbReference type="Pfam" id="PF13936">
    <property type="entry name" value="HTH_38"/>
    <property type="match status" value="1"/>
</dbReference>
<dbReference type="RefSeq" id="WP_036381553.1">
    <property type="nucleotide sequence ID" value="NZ_JALU01000024.1"/>
</dbReference>
<protein>
    <submittedName>
        <fullName evidence="3">Integrase core domain protein</fullName>
    </submittedName>
</protein>
<evidence type="ECO:0000313" key="3">
    <source>
        <dbReference type="EMBL" id="EUC51712.1"/>
    </source>
</evidence>
<reference evidence="3 4" key="1">
    <citation type="submission" date="2014-01" db="EMBL/GenBank/DDBJ databases">
        <authorList>
            <person name="Durkin A.S."/>
            <person name="McCorrison J."/>
            <person name="Torralba M."/>
            <person name="Gillis M."/>
            <person name="Haft D.H."/>
            <person name="Methe B."/>
            <person name="Sutton G."/>
            <person name="Nelson K.E."/>
        </authorList>
    </citation>
    <scope>NUCLEOTIDE SEQUENCE [LARGE SCALE GENOMIC DNA]</scope>
    <source>
        <strain evidence="3 4">ATCC 33093</strain>
    </source>
</reference>
<gene>
    <name evidence="3" type="ORF">HMPREF0581_0637</name>
</gene>
<dbReference type="SUPFAM" id="SSF53098">
    <property type="entry name" value="Ribonuclease H-like"/>
    <property type="match status" value="1"/>
</dbReference>
<feature type="domain" description="Integrase catalytic" evidence="2">
    <location>
        <begin position="180"/>
        <end position="344"/>
    </location>
</feature>
<dbReference type="InterPro" id="IPR051917">
    <property type="entry name" value="Transposase-Integrase"/>
</dbReference>
<dbReference type="Proteomes" id="UP000022645">
    <property type="component" value="Unassembled WGS sequence"/>
</dbReference>
<evidence type="ECO:0000256" key="1">
    <source>
        <dbReference type="ARBA" id="ARBA00023172"/>
    </source>
</evidence>
<dbReference type="Gene3D" id="3.30.420.10">
    <property type="entry name" value="Ribonuclease H-like superfamily/Ribonuclease H"/>
    <property type="match status" value="1"/>
</dbReference>
<dbReference type="PANTHER" id="PTHR10948:SF23">
    <property type="entry name" value="TRANSPOSASE INSI FOR INSERTION SEQUENCE ELEMENT IS30A-RELATED"/>
    <property type="match status" value="1"/>
</dbReference>
<dbReference type="PROSITE" id="PS50994">
    <property type="entry name" value="INTEGRASE"/>
    <property type="match status" value="1"/>
</dbReference>
<name>X8IQ05_9FIRM</name>
<organism evidence="3 4">
    <name type="scientific">Mogibacterium timidum ATCC 33093</name>
    <dbReference type="NCBI Taxonomy" id="1401079"/>
    <lineage>
        <taxon>Bacteria</taxon>
        <taxon>Bacillati</taxon>
        <taxon>Bacillota</taxon>
        <taxon>Clostridia</taxon>
        <taxon>Peptostreptococcales</taxon>
        <taxon>Anaerovoracaceae</taxon>
        <taxon>Mogibacterium</taxon>
    </lineage>
</organism>
<proteinExistence type="predicted"/>